<keyword evidence="2" id="KW-0812">Transmembrane</keyword>
<feature type="transmembrane region" description="Helical" evidence="2">
    <location>
        <begin position="6"/>
        <end position="26"/>
    </location>
</feature>
<keyword evidence="4" id="KW-1185">Reference proteome</keyword>
<dbReference type="Proteomes" id="UP001153714">
    <property type="component" value="Chromosome 8"/>
</dbReference>
<reference evidence="3" key="1">
    <citation type="submission" date="2021-12" db="EMBL/GenBank/DDBJ databases">
        <authorList>
            <person name="King R."/>
        </authorList>
    </citation>
    <scope>NUCLEOTIDE SEQUENCE</scope>
</reference>
<evidence type="ECO:0000313" key="4">
    <source>
        <dbReference type="Proteomes" id="UP001153714"/>
    </source>
</evidence>
<organism evidence="3 4">
    <name type="scientific">Diatraea saccharalis</name>
    <name type="common">sugarcane borer</name>
    <dbReference type="NCBI Taxonomy" id="40085"/>
    <lineage>
        <taxon>Eukaryota</taxon>
        <taxon>Metazoa</taxon>
        <taxon>Ecdysozoa</taxon>
        <taxon>Arthropoda</taxon>
        <taxon>Hexapoda</taxon>
        <taxon>Insecta</taxon>
        <taxon>Pterygota</taxon>
        <taxon>Neoptera</taxon>
        <taxon>Endopterygota</taxon>
        <taxon>Lepidoptera</taxon>
        <taxon>Glossata</taxon>
        <taxon>Ditrysia</taxon>
        <taxon>Pyraloidea</taxon>
        <taxon>Crambidae</taxon>
        <taxon>Crambinae</taxon>
        <taxon>Diatraea</taxon>
    </lineage>
</organism>
<evidence type="ECO:0000313" key="3">
    <source>
        <dbReference type="EMBL" id="CAG9795802.1"/>
    </source>
</evidence>
<accession>A0A9N9WLK5</accession>
<keyword evidence="2" id="KW-1133">Transmembrane helix</keyword>
<feature type="region of interest" description="Disordered" evidence="1">
    <location>
        <begin position="75"/>
        <end position="97"/>
    </location>
</feature>
<evidence type="ECO:0000256" key="2">
    <source>
        <dbReference type="SAM" id="Phobius"/>
    </source>
</evidence>
<dbReference type="AlphaFoldDB" id="A0A9N9WLK5"/>
<dbReference type="EMBL" id="OU893339">
    <property type="protein sequence ID" value="CAG9795802.1"/>
    <property type="molecule type" value="Genomic_DNA"/>
</dbReference>
<protein>
    <submittedName>
        <fullName evidence="3">Uncharacterized protein</fullName>
    </submittedName>
</protein>
<proteinExistence type="predicted"/>
<name>A0A9N9WLK5_9NEOP</name>
<reference evidence="3" key="2">
    <citation type="submission" date="2022-10" db="EMBL/GenBank/DDBJ databases">
        <authorList>
            <consortium name="ENA_rothamsted_submissions"/>
            <consortium name="culmorum"/>
            <person name="King R."/>
        </authorList>
    </citation>
    <scope>NUCLEOTIDE SEQUENCE</scope>
</reference>
<evidence type="ECO:0000256" key="1">
    <source>
        <dbReference type="SAM" id="MobiDB-lite"/>
    </source>
</evidence>
<feature type="compositionally biased region" description="Basic and acidic residues" evidence="1">
    <location>
        <begin position="76"/>
        <end position="86"/>
    </location>
</feature>
<dbReference type="OrthoDB" id="7380977at2759"/>
<keyword evidence="2" id="KW-0472">Membrane</keyword>
<sequence>MMYIAGFIVALVLAALVVIWIAYCMFVRERHKSEFYQYNISDLQHREFEQPPQNEKVMEKKEITAGIFILPSRRKQKDDYVKRPDYPESPTHQMDTGTDKLIEIFNENTADIHFRDGIMDDETNVCSNAAYHSDV</sequence>
<gene>
    <name evidence="3" type="ORF">DIATSA_LOCUS13041</name>
</gene>